<dbReference type="EMBL" id="ASPP01009471">
    <property type="protein sequence ID" value="ETO24076.1"/>
    <property type="molecule type" value="Genomic_DNA"/>
</dbReference>
<dbReference type="PANTHER" id="PTHR20837">
    <property type="entry name" value="CENTROSOMAL PROTEIN-RELATED"/>
    <property type="match status" value="1"/>
</dbReference>
<dbReference type="GO" id="GO:1904491">
    <property type="term" value="P:protein localization to ciliary transition zone"/>
    <property type="evidence" value="ECO:0007669"/>
    <property type="project" value="TreeGrafter"/>
</dbReference>
<dbReference type="GO" id="GO:0035869">
    <property type="term" value="C:ciliary transition zone"/>
    <property type="evidence" value="ECO:0007669"/>
    <property type="project" value="TreeGrafter"/>
</dbReference>
<dbReference type="PANTHER" id="PTHR20837:SF0">
    <property type="entry name" value="COILED-COIL AND C2 DOMAIN-CONTAINING PROTEIN 2A"/>
    <property type="match status" value="1"/>
</dbReference>
<comment type="caution">
    <text evidence="2">The sequence shown here is derived from an EMBL/GenBank/DDBJ whole genome shotgun (WGS) entry which is preliminary data.</text>
</comment>
<evidence type="ECO:0000313" key="2">
    <source>
        <dbReference type="EMBL" id="ETO24076.1"/>
    </source>
</evidence>
<evidence type="ECO:0000259" key="1">
    <source>
        <dbReference type="Pfam" id="PF24656"/>
    </source>
</evidence>
<reference evidence="2 3" key="1">
    <citation type="journal article" date="2013" name="Curr. Biol.">
        <title>The Genome of the Foraminiferan Reticulomyxa filosa.</title>
        <authorList>
            <person name="Glockner G."/>
            <person name="Hulsmann N."/>
            <person name="Schleicher M."/>
            <person name="Noegel A.A."/>
            <person name="Eichinger L."/>
            <person name="Gallinger C."/>
            <person name="Pawlowski J."/>
            <person name="Sierra R."/>
            <person name="Euteneuer U."/>
            <person name="Pillet L."/>
            <person name="Moustafa A."/>
            <person name="Platzer M."/>
            <person name="Groth M."/>
            <person name="Szafranski K."/>
            <person name="Schliwa M."/>
        </authorList>
    </citation>
    <scope>NUCLEOTIDE SEQUENCE [LARGE SCALE GENOMIC DNA]</scope>
</reference>
<dbReference type="Pfam" id="PF24656">
    <property type="entry name" value="CEPT76_peptidase"/>
    <property type="match status" value="1"/>
</dbReference>
<dbReference type="AlphaFoldDB" id="X6NDJ5"/>
<name>X6NDJ5_RETFI</name>
<organism evidence="2 3">
    <name type="scientific">Reticulomyxa filosa</name>
    <dbReference type="NCBI Taxonomy" id="46433"/>
    <lineage>
        <taxon>Eukaryota</taxon>
        <taxon>Sar</taxon>
        <taxon>Rhizaria</taxon>
        <taxon>Retaria</taxon>
        <taxon>Foraminifera</taxon>
        <taxon>Monothalamids</taxon>
        <taxon>Reticulomyxidae</taxon>
        <taxon>Reticulomyxa</taxon>
    </lineage>
</organism>
<accession>X6NDJ5</accession>
<proteinExistence type="predicted"/>
<protein>
    <recommendedName>
        <fullName evidence="1">CEP76/DRC7 peptidase-like domain-containing protein</fullName>
    </recommendedName>
</protein>
<dbReference type="InterPro" id="IPR056290">
    <property type="entry name" value="CEPT76/DRC7_peptidase-like_dom"/>
</dbReference>
<keyword evidence="3" id="KW-1185">Reference proteome</keyword>
<dbReference type="Proteomes" id="UP000023152">
    <property type="component" value="Unassembled WGS sequence"/>
</dbReference>
<dbReference type="GO" id="GO:1905515">
    <property type="term" value="P:non-motile cilium assembly"/>
    <property type="evidence" value="ECO:0007669"/>
    <property type="project" value="TreeGrafter"/>
</dbReference>
<dbReference type="InterPro" id="IPR052434">
    <property type="entry name" value="Tectonic-like_complex_comp"/>
</dbReference>
<feature type="domain" description="CEP76/DRC7 peptidase-like" evidence="1">
    <location>
        <begin position="432"/>
        <end position="572"/>
    </location>
</feature>
<dbReference type="OrthoDB" id="2162143at2759"/>
<gene>
    <name evidence="2" type="ORF">RFI_13084</name>
</gene>
<sequence length="608" mass="70425">MFVFDNGLNKVDVRKDKNHTNLPNELMTETNKELLHKSDDSLPNELCLLPTKIESSIRKQALKFGVNTKQNKTIRQNNKHICLGNSLRNTSGISNDEIIPLLDEDIGDHLYEAVINQSKPEIAAKHKMIHHRMQYAHKSVSELIREHHFSDDLFSLEWWTRSKKKESPFHELNLQKGDSATSANSCTLIVEIVKCNNLPVRKLSSLGYSFYFIDDEHVPGFSRRYSRAICRSVISECKSKNIAEYCPSSLESIQEHIHINIYDHVIIEKQSPDYRQPSTRIKHYEERWLGGIALPFSTVYMNGLVEAHVQVGVPVIHLGYQNASISYSTFFQVFFFQLYLKICVFVQHSNILLFVFARFIDRWCEELRAKYPGIRSRTLELFVPDKNNEPVLITKFVRSLEPPMKVAPDIFIRFVSSIPFQDDIHFIPGARDVWTTCSEFLELGYGDWEEHALLLANFFLWYEQQNPSSGWQTFLAVGKGMPEGNTVYVLRRNIVLKTFGAQIDRVVLVNAVTGRAFTVPEVKGTTRLCPLNDISLVFNSEQIWVNIQSTDILPCDEKFSYQLENESKWKPLFNDKENMQHITKSSKTILYRACNCQLWSTYRLRDKH</sequence>
<evidence type="ECO:0000313" key="3">
    <source>
        <dbReference type="Proteomes" id="UP000023152"/>
    </source>
</evidence>